<reference evidence="1 2" key="1">
    <citation type="submission" date="2014-11" db="EMBL/GenBank/DDBJ databases">
        <title>Comparative genomic analysis of Cryptosporidium hominis reveals occurrence of genetic recombination in virulent subtypes.</title>
        <authorList>
            <person name="Guo Y."/>
            <person name="Tang K."/>
            <person name="Frace M."/>
            <person name="Li N."/>
            <person name="Roellig D.M."/>
            <person name="Sammons S."/>
            <person name="Knipe K."/>
            <person name="Rowe L."/>
            <person name="Feng Y."/>
            <person name="Xiao L."/>
        </authorList>
    </citation>
    <scope>NUCLEOTIDE SEQUENCE [LARGE SCALE GENOMIC DNA]</scope>
    <source>
        <strain evidence="1">30976</strain>
    </source>
</reference>
<sequence length="67" mass="7512">MKSIYSYSKKKNSTILLITHRLGTIQNCDRIFLLGEDPENGGSTISEQGTHLEVSYKASVPEKILQE</sequence>
<evidence type="ECO:0000313" key="2">
    <source>
        <dbReference type="Proteomes" id="UP001429100"/>
    </source>
</evidence>
<name>A0ABX5BHA0_CRYHO</name>
<protein>
    <recommendedName>
        <fullName evidence="3">ABC transmembrane type-1 domain-containing protein</fullName>
    </recommendedName>
</protein>
<accession>A0ABX5BHA0</accession>
<dbReference type="InterPro" id="IPR027417">
    <property type="entry name" value="P-loop_NTPase"/>
</dbReference>
<dbReference type="Proteomes" id="UP001429100">
    <property type="component" value="Unassembled WGS sequence"/>
</dbReference>
<keyword evidence="2" id="KW-1185">Reference proteome</keyword>
<evidence type="ECO:0000313" key="1">
    <source>
        <dbReference type="EMBL" id="PPS97817.1"/>
    </source>
</evidence>
<reference evidence="1 2" key="2">
    <citation type="submission" date="2017-10" db="EMBL/GenBank/DDBJ databases">
        <title>Consistent, comparative and evidence-based genome annotation and re-annotation for the closely-related species, Cryptosporidium parvum, C. hominis and C. tyzzeri.</title>
        <authorList>
            <person name="Baptista R.P."/>
            <person name="Li Y."/>
            <person name="Sateriale A."/>
            <person name="Striepen B."/>
            <person name="Kissinger J.C."/>
        </authorList>
    </citation>
    <scope>NUCLEOTIDE SEQUENCE [LARGE SCALE GENOMIC DNA]</scope>
    <source>
        <strain evidence="1">30976</strain>
    </source>
</reference>
<proteinExistence type="predicted"/>
<organism evidence="1 2">
    <name type="scientific">Cryptosporidium hominis</name>
    <dbReference type="NCBI Taxonomy" id="237895"/>
    <lineage>
        <taxon>Eukaryota</taxon>
        <taxon>Sar</taxon>
        <taxon>Alveolata</taxon>
        <taxon>Apicomplexa</taxon>
        <taxon>Conoidasida</taxon>
        <taxon>Coccidia</taxon>
        <taxon>Eucoccidiorida</taxon>
        <taxon>Eimeriorina</taxon>
        <taxon>Cryptosporidiidae</taxon>
        <taxon>Cryptosporidium</taxon>
    </lineage>
</organism>
<dbReference type="EMBL" id="JTAI01000007">
    <property type="protein sequence ID" value="PPS97817.1"/>
    <property type="molecule type" value="Genomic_DNA"/>
</dbReference>
<gene>
    <name evidence="1" type="ORF">GY17_00000491</name>
</gene>
<comment type="caution">
    <text evidence="1">The sequence shown here is derived from an EMBL/GenBank/DDBJ whole genome shotgun (WGS) entry which is preliminary data.</text>
</comment>
<dbReference type="Gene3D" id="3.40.50.300">
    <property type="entry name" value="P-loop containing nucleotide triphosphate hydrolases"/>
    <property type="match status" value="1"/>
</dbReference>
<evidence type="ECO:0008006" key="3">
    <source>
        <dbReference type="Google" id="ProtNLM"/>
    </source>
</evidence>
<dbReference type="SUPFAM" id="SSF52540">
    <property type="entry name" value="P-loop containing nucleoside triphosphate hydrolases"/>
    <property type="match status" value="1"/>
</dbReference>